<evidence type="ECO:0000259" key="2">
    <source>
        <dbReference type="Pfam" id="PF13581"/>
    </source>
</evidence>
<dbReference type="InterPro" id="IPR036890">
    <property type="entry name" value="HATPase_C_sf"/>
</dbReference>
<dbReference type="PANTHER" id="PTHR35526:SF3">
    <property type="entry name" value="ANTI-SIGMA-F FACTOR RSBW"/>
    <property type="match status" value="1"/>
</dbReference>
<organism evidence="3 4">
    <name type="scientific">Umezawaea tangerina</name>
    <dbReference type="NCBI Taxonomy" id="84725"/>
    <lineage>
        <taxon>Bacteria</taxon>
        <taxon>Bacillati</taxon>
        <taxon>Actinomycetota</taxon>
        <taxon>Actinomycetes</taxon>
        <taxon>Pseudonocardiales</taxon>
        <taxon>Pseudonocardiaceae</taxon>
        <taxon>Umezawaea</taxon>
    </lineage>
</organism>
<dbReference type="Pfam" id="PF13581">
    <property type="entry name" value="HATPase_c_2"/>
    <property type="match status" value="1"/>
</dbReference>
<proteinExistence type="predicted"/>
<comment type="caution">
    <text evidence="3">The sequence shown here is derived from an EMBL/GenBank/DDBJ whole genome shotgun (WGS) entry which is preliminary data.</text>
</comment>
<keyword evidence="4" id="KW-1185">Reference proteome</keyword>
<dbReference type="GO" id="GO:0004674">
    <property type="term" value="F:protein serine/threonine kinase activity"/>
    <property type="evidence" value="ECO:0007669"/>
    <property type="project" value="UniProtKB-KW"/>
</dbReference>
<reference evidence="3 4" key="1">
    <citation type="submission" date="2018-03" db="EMBL/GenBank/DDBJ databases">
        <title>Genomic Encyclopedia of Archaeal and Bacterial Type Strains, Phase II (KMG-II): from individual species to whole genera.</title>
        <authorList>
            <person name="Goeker M."/>
        </authorList>
    </citation>
    <scope>NUCLEOTIDE SEQUENCE [LARGE SCALE GENOMIC DNA]</scope>
    <source>
        <strain evidence="3 4">DSM 44720</strain>
    </source>
</reference>
<gene>
    <name evidence="3" type="ORF">CLV43_102512</name>
</gene>
<sequence>MLVGGGCRVIPIRSAGSPEHRVMNPFEPMPSGGPPLLSGPLHEAVALLVTEAQDALALVVLPWECDLGPRPDLRSARAGVRRHLGAALHPDSLADVLLVMGELVANAYQHTASPRRLRVGREGCGVRVEVTDGDRDAVPVVRPHSSDLRRGRGLLLVRELSLSWGVRPAVDGGPGKTVWSVLQAHPGAAH</sequence>
<evidence type="ECO:0000313" key="4">
    <source>
        <dbReference type="Proteomes" id="UP000239494"/>
    </source>
</evidence>
<evidence type="ECO:0000313" key="3">
    <source>
        <dbReference type="EMBL" id="PRY44947.1"/>
    </source>
</evidence>
<keyword evidence="3" id="KW-0808">Transferase</keyword>
<dbReference type="Gene3D" id="3.30.565.10">
    <property type="entry name" value="Histidine kinase-like ATPase, C-terminal domain"/>
    <property type="match status" value="1"/>
</dbReference>
<dbReference type="EMBL" id="PVTF01000002">
    <property type="protein sequence ID" value="PRY44947.1"/>
    <property type="molecule type" value="Genomic_DNA"/>
</dbReference>
<dbReference type="InterPro" id="IPR050267">
    <property type="entry name" value="Anti-sigma-factor_SerPK"/>
</dbReference>
<dbReference type="PANTHER" id="PTHR35526">
    <property type="entry name" value="ANTI-SIGMA-F FACTOR RSBW-RELATED"/>
    <property type="match status" value="1"/>
</dbReference>
<evidence type="ECO:0000256" key="1">
    <source>
        <dbReference type="ARBA" id="ARBA00022527"/>
    </source>
</evidence>
<name>A0A2T0TGX5_9PSEU</name>
<dbReference type="AlphaFoldDB" id="A0A2T0TGX5"/>
<keyword evidence="1" id="KW-0723">Serine/threonine-protein kinase</keyword>
<dbReference type="SUPFAM" id="SSF55874">
    <property type="entry name" value="ATPase domain of HSP90 chaperone/DNA topoisomerase II/histidine kinase"/>
    <property type="match status" value="1"/>
</dbReference>
<accession>A0A2T0TGX5</accession>
<dbReference type="CDD" id="cd16936">
    <property type="entry name" value="HATPase_RsbW-like"/>
    <property type="match status" value="1"/>
</dbReference>
<dbReference type="Proteomes" id="UP000239494">
    <property type="component" value="Unassembled WGS sequence"/>
</dbReference>
<keyword evidence="3" id="KW-0418">Kinase</keyword>
<feature type="domain" description="Histidine kinase/HSP90-like ATPase" evidence="2">
    <location>
        <begin position="72"/>
        <end position="164"/>
    </location>
</feature>
<protein>
    <submittedName>
        <fullName evidence="3">Histidine kinase-like protein</fullName>
    </submittedName>
</protein>
<dbReference type="InterPro" id="IPR003594">
    <property type="entry name" value="HATPase_dom"/>
</dbReference>